<dbReference type="Proteomes" id="UP001054252">
    <property type="component" value="Unassembled WGS sequence"/>
</dbReference>
<organism evidence="1 2">
    <name type="scientific">Rubroshorea leprosula</name>
    <dbReference type="NCBI Taxonomy" id="152421"/>
    <lineage>
        <taxon>Eukaryota</taxon>
        <taxon>Viridiplantae</taxon>
        <taxon>Streptophyta</taxon>
        <taxon>Embryophyta</taxon>
        <taxon>Tracheophyta</taxon>
        <taxon>Spermatophyta</taxon>
        <taxon>Magnoliopsida</taxon>
        <taxon>eudicotyledons</taxon>
        <taxon>Gunneridae</taxon>
        <taxon>Pentapetalae</taxon>
        <taxon>rosids</taxon>
        <taxon>malvids</taxon>
        <taxon>Malvales</taxon>
        <taxon>Dipterocarpaceae</taxon>
        <taxon>Rubroshorea</taxon>
    </lineage>
</organism>
<keyword evidence="2" id="KW-1185">Reference proteome</keyword>
<evidence type="ECO:0000313" key="1">
    <source>
        <dbReference type="EMBL" id="GKV25548.1"/>
    </source>
</evidence>
<sequence length="56" mass="6230">MCNCFDNFLKLQCSCALSSSGQVFGRCNYETSVYEPGVLSYTYCQTLLTTDIGEKP</sequence>
<dbReference type="AlphaFoldDB" id="A0AAV5KLP1"/>
<proteinExistence type="predicted"/>
<gene>
    <name evidence="1" type="ORF">SLEP1_g34972</name>
</gene>
<dbReference type="EMBL" id="BPVZ01000069">
    <property type="protein sequence ID" value="GKV25548.1"/>
    <property type="molecule type" value="Genomic_DNA"/>
</dbReference>
<name>A0AAV5KLP1_9ROSI</name>
<evidence type="ECO:0000313" key="2">
    <source>
        <dbReference type="Proteomes" id="UP001054252"/>
    </source>
</evidence>
<protein>
    <submittedName>
        <fullName evidence="1">Uncharacterized protein</fullName>
    </submittedName>
</protein>
<comment type="caution">
    <text evidence="1">The sequence shown here is derived from an EMBL/GenBank/DDBJ whole genome shotgun (WGS) entry which is preliminary data.</text>
</comment>
<accession>A0AAV5KLP1</accession>
<reference evidence="1 2" key="1">
    <citation type="journal article" date="2021" name="Commun. Biol.">
        <title>The genome of Shorea leprosula (Dipterocarpaceae) highlights the ecological relevance of drought in aseasonal tropical rainforests.</title>
        <authorList>
            <person name="Ng K.K.S."/>
            <person name="Kobayashi M.J."/>
            <person name="Fawcett J.A."/>
            <person name="Hatakeyama M."/>
            <person name="Paape T."/>
            <person name="Ng C.H."/>
            <person name="Ang C.C."/>
            <person name="Tnah L.H."/>
            <person name="Lee C.T."/>
            <person name="Nishiyama T."/>
            <person name="Sese J."/>
            <person name="O'Brien M.J."/>
            <person name="Copetti D."/>
            <person name="Mohd Noor M.I."/>
            <person name="Ong R.C."/>
            <person name="Putra M."/>
            <person name="Sireger I.Z."/>
            <person name="Indrioko S."/>
            <person name="Kosugi Y."/>
            <person name="Izuno A."/>
            <person name="Isagi Y."/>
            <person name="Lee S.L."/>
            <person name="Shimizu K.K."/>
        </authorList>
    </citation>
    <scope>NUCLEOTIDE SEQUENCE [LARGE SCALE GENOMIC DNA]</scope>
    <source>
        <strain evidence="1">214</strain>
    </source>
</reference>